<dbReference type="Pfam" id="PF00069">
    <property type="entry name" value="Pkinase"/>
    <property type="match status" value="1"/>
</dbReference>
<feature type="domain" description="Protein kinase" evidence="9">
    <location>
        <begin position="1"/>
        <end position="322"/>
    </location>
</feature>
<dbReference type="EC" id="2.7.11.1" evidence="1"/>
<reference evidence="11" key="1">
    <citation type="journal article" date="2013" name="Genome Announc.">
        <title>Draft genome sequence of Botrytis cinerea BcDW1, inoculum for noble rot of grape berries.</title>
        <authorList>
            <person name="Blanco-Ulate B."/>
            <person name="Allen G."/>
            <person name="Powell A.L."/>
            <person name="Cantu D."/>
        </authorList>
    </citation>
    <scope>NUCLEOTIDE SEQUENCE [LARGE SCALE GENOMIC DNA]</scope>
    <source>
        <strain evidence="11">BcDW1</strain>
    </source>
</reference>
<organism evidence="10 11">
    <name type="scientific">Botryotinia fuckeliana (strain BcDW1)</name>
    <name type="common">Noble rot fungus</name>
    <name type="synonym">Botrytis cinerea</name>
    <dbReference type="NCBI Taxonomy" id="1290391"/>
    <lineage>
        <taxon>Eukaryota</taxon>
        <taxon>Fungi</taxon>
        <taxon>Dikarya</taxon>
        <taxon>Ascomycota</taxon>
        <taxon>Pezizomycotina</taxon>
        <taxon>Leotiomycetes</taxon>
        <taxon>Helotiales</taxon>
        <taxon>Sclerotiniaceae</taxon>
        <taxon>Botrytis</taxon>
    </lineage>
</organism>
<evidence type="ECO:0000256" key="1">
    <source>
        <dbReference type="ARBA" id="ARBA00012513"/>
    </source>
</evidence>
<evidence type="ECO:0000256" key="7">
    <source>
        <dbReference type="ARBA" id="ARBA00047899"/>
    </source>
</evidence>
<name>M7UDI1_BOTF1</name>
<evidence type="ECO:0000256" key="8">
    <source>
        <dbReference type="ARBA" id="ARBA00048679"/>
    </source>
</evidence>
<evidence type="ECO:0000256" key="5">
    <source>
        <dbReference type="ARBA" id="ARBA00022777"/>
    </source>
</evidence>
<evidence type="ECO:0000259" key="9">
    <source>
        <dbReference type="PROSITE" id="PS50011"/>
    </source>
</evidence>
<dbReference type="EMBL" id="KB707930">
    <property type="protein sequence ID" value="EMR84738.1"/>
    <property type="molecule type" value="Genomic_DNA"/>
</dbReference>
<dbReference type="HOGENOM" id="CLU_000288_81_1_1"/>
<evidence type="ECO:0000256" key="6">
    <source>
        <dbReference type="ARBA" id="ARBA00022840"/>
    </source>
</evidence>
<keyword evidence="2" id="KW-0723">Serine/threonine-protein kinase</keyword>
<keyword evidence="3" id="KW-0808">Transferase</keyword>
<dbReference type="PANTHER" id="PTHR47634:SF9">
    <property type="entry name" value="PROTEIN KINASE DOMAIN-CONTAINING PROTEIN-RELATED"/>
    <property type="match status" value="1"/>
</dbReference>
<dbReference type="STRING" id="1290391.M7UDI1"/>
<protein>
    <recommendedName>
        <fullName evidence="1">non-specific serine/threonine protein kinase</fullName>
        <ecNumber evidence="1">2.7.11.1</ecNumber>
    </recommendedName>
</protein>
<keyword evidence="5" id="KW-0418">Kinase</keyword>
<dbReference type="Proteomes" id="UP000012045">
    <property type="component" value="Unassembled WGS sequence"/>
</dbReference>
<evidence type="ECO:0000256" key="4">
    <source>
        <dbReference type="ARBA" id="ARBA00022741"/>
    </source>
</evidence>
<dbReference type="PROSITE" id="PS50011">
    <property type="entry name" value="PROTEIN_KINASE_DOM"/>
    <property type="match status" value="1"/>
</dbReference>
<dbReference type="InterPro" id="IPR051334">
    <property type="entry name" value="SRPK"/>
</dbReference>
<dbReference type="Gene3D" id="3.30.200.20">
    <property type="entry name" value="Phosphorylase Kinase, domain 1"/>
    <property type="match status" value="1"/>
</dbReference>
<dbReference type="InterPro" id="IPR000719">
    <property type="entry name" value="Prot_kinase_dom"/>
</dbReference>
<dbReference type="PANTHER" id="PTHR47634">
    <property type="entry name" value="PROTEIN KINASE DOMAIN-CONTAINING PROTEIN-RELATED"/>
    <property type="match status" value="1"/>
</dbReference>
<accession>M7UDI1</accession>
<dbReference type="GO" id="GO:0005634">
    <property type="term" value="C:nucleus"/>
    <property type="evidence" value="ECO:0007669"/>
    <property type="project" value="TreeGrafter"/>
</dbReference>
<evidence type="ECO:0000256" key="3">
    <source>
        <dbReference type="ARBA" id="ARBA00022679"/>
    </source>
</evidence>
<gene>
    <name evidence="10" type="ORF">BcDW1_6594</name>
</gene>
<dbReference type="InterPro" id="IPR011009">
    <property type="entry name" value="Kinase-like_dom_sf"/>
</dbReference>
<proteinExistence type="predicted"/>
<dbReference type="GO" id="GO:0005524">
    <property type="term" value="F:ATP binding"/>
    <property type="evidence" value="ECO:0007669"/>
    <property type="project" value="UniProtKB-KW"/>
</dbReference>
<keyword evidence="6" id="KW-0067">ATP-binding</keyword>
<dbReference type="GO" id="GO:0004674">
    <property type="term" value="F:protein serine/threonine kinase activity"/>
    <property type="evidence" value="ECO:0007669"/>
    <property type="project" value="UniProtKB-KW"/>
</dbReference>
<dbReference type="GO" id="GO:0050684">
    <property type="term" value="P:regulation of mRNA processing"/>
    <property type="evidence" value="ECO:0007669"/>
    <property type="project" value="TreeGrafter"/>
</dbReference>
<dbReference type="GO" id="GO:0000245">
    <property type="term" value="P:spliceosomal complex assembly"/>
    <property type="evidence" value="ECO:0007669"/>
    <property type="project" value="TreeGrafter"/>
</dbReference>
<comment type="catalytic activity">
    <reaction evidence="7">
        <text>L-threonyl-[protein] + ATP = O-phospho-L-threonyl-[protein] + ADP + H(+)</text>
        <dbReference type="Rhea" id="RHEA:46608"/>
        <dbReference type="Rhea" id="RHEA-COMP:11060"/>
        <dbReference type="Rhea" id="RHEA-COMP:11605"/>
        <dbReference type="ChEBI" id="CHEBI:15378"/>
        <dbReference type="ChEBI" id="CHEBI:30013"/>
        <dbReference type="ChEBI" id="CHEBI:30616"/>
        <dbReference type="ChEBI" id="CHEBI:61977"/>
        <dbReference type="ChEBI" id="CHEBI:456216"/>
        <dbReference type="EC" id="2.7.11.1"/>
    </reaction>
</comment>
<dbReference type="GO" id="GO:0005737">
    <property type="term" value="C:cytoplasm"/>
    <property type="evidence" value="ECO:0007669"/>
    <property type="project" value="TreeGrafter"/>
</dbReference>
<evidence type="ECO:0000313" key="10">
    <source>
        <dbReference type="EMBL" id="EMR84738.1"/>
    </source>
</evidence>
<evidence type="ECO:0000313" key="11">
    <source>
        <dbReference type="Proteomes" id="UP000012045"/>
    </source>
</evidence>
<comment type="catalytic activity">
    <reaction evidence="8">
        <text>L-seryl-[protein] + ATP = O-phospho-L-seryl-[protein] + ADP + H(+)</text>
        <dbReference type="Rhea" id="RHEA:17989"/>
        <dbReference type="Rhea" id="RHEA-COMP:9863"/>
        <dbReference type="Rhea" id="RHEA-COMP:11604"/>
        <dbReference type="ChEBI" id="CHEBI:15378"/>
        <dbReference type="ChEBI" id="CHEBI:29999"/>
        <dbReference type="ChEBI" id="CHEBI:30616"/>
        <dbReference type="ChEBI" id="CHEBI:83421"/>
        <dbReference type="ChEBI" id="CHEBI:456216"/>
        <dbReference type="EC" id="2.7.11.1"/>
    </reaction>
</comment>
<sequence>MASILKWARSATRRKPSPPLRFPTTGYELISDAQPLDEEQIEGFKRGLYYPVNIGDMLMSKYQVVGKLGYGVMSTVWLARNLLAHEYVSLKVYTRNGDPQKEFETYQHLNTKADNILSEIEDKSILGAFTEAEMKHPSPRKVVNDVTVYASRRFDVPRIFGDSVLSDFGSAVRGDLKRNHGAGPQIYRAPEVMIKAAWSYPIDIWNVGAMIWDLFEGEHMFHGQDSDGEGYSTRAHLAEVIGMLGPPPLDFLERGVRTPEFFDEQGKWIADMPIAKDMELEKLELGLQGRNKELFLNMMRGMLQWRPEDRKSAGQLADDPWINEIHIT</sequence>
<dbReference type="SMART" id="SM00220">
    <property type="entry name" value="S_TKc"/>
    <property type="match status" value="1"/>
</dbReference>
<dbReference type="SUPFAM" id="SSF56112">
    <property type="entry name" value="Protein kinase-like (PK-like)"/>
    <property type="match status" value="1"/>
</dbReference>
<keyword evidence="4" id="KW-0547">Nucleotide-binding</keyword>
<dbReference type="Gene3D" id="1.10.510.10">
    <property type="entry name" value="Transferase(Phosphotransferase) domain 1"/>
    <property type="match status" value="1"/>
</dbReference>
<dbReference type="OrthoDB" id="5979581at2759"/>
<dbReference type="AlphaFoldDB" id="M7UDI1"/>
<evidence type="ECO:0000256" key="2">
    <source>
        <dbReference type="ARBA" id="ARBA00022527"/>
    </source>
</evidence>